<keyword evidence="6" id="KW-1133">Transmembrane helix</keyword>
<evidence type="ECO:0000313" key="9">
    <source>
        <dbReference type="Proteomes" id="UP000635316"/>
    </source>
</evidence>
<dbReference type="InterPro" id="IPR055342">
    <property type="entry name" value="MreC_beta-barrel_core"/>
</dbReference>
<keyword evidence="6" id="KW-0472">Membrane</keyword>
<dbReference type="EMBL" id="JAENGP010000005">
    <property type="protein sequence ID" value="MBK1780779.1"/>
    <property type="molecule type" value="Genomic_DNA"/>
</dbReference>
<feature type="transmembrane region" description="Helical" evidence="6">
    <location>
        <begin position="20"/>
        <end position="40"/>
    </location>
</feature>
<evidence type="ECO:0000256" key="6">
    <source>
        <dbReference type="SAM" id="Phobius"/>
    </source>
</evidence>
<dbReference type="PIRSF" id="PIRSF038471">
    <property type="entry name" value="MreC"/>
    <property type="match status" value="1"/>
</dbReference>
<dbReference type="NCBIfam" id="TIGR00219">
    <property type="entry name" value="mreC"/>
    <property type="match status" value="1"/>
</dbReference>
<evidence type="ECO:0000256" key="2">
    <source>
        <dbReference type="ARBA" id="ARBA00013855"/>
    </source>
</evidence>
<dbReference type="RefSeq" id="WP_200235012.1">
    <property type="nucleotide sequence ID" value="NZ_JAENGP010000005.1"/>
</dbReference>
<evidence type="ECO:0000256" key="1">
    <source>
        <dbReference type="ARBA" id="ARBA00009369"/>
    </source>
</evidence>
<comment type="function">
    <text evidence="5">Involved in formation and maintenance of cell shape.</text>
</comment>
<evidence type="ECO:0000313" key="8">
    <source>
        <dbReference type="EMBL" id="MBK1780779.1"/>
    </source>
</evidence>
<feature type="domain" description="Rod shape-determining protein MreC beta-barrel core" evidence="7">
    <location>
        <begin position="129"/>
        <end position="274"/>
    </location>
</feature>
<organism evidence="8 9">
    <name type="scientific">Advenella mandrilli</name>
    <dbReference type="NCBI Taxonomy" id="2800330"/>
    <lineage>
        <taxon>Bacteria</taxon>
        <taxon>Pseudomonadati</taxon>
        <taxon>Pseudomonadota</taxon>
        <taxon>Betaproteobacteria</taxon>
        <taxon>Burkholderiales</taxon>
        <taxon>Alcaligenaceae</taxon>
    </lineage>
</organism>
<sequence length="302" mass="32688">MQQNRSIRLFKHGPAAEVRLFFLVLLCIGLMITDSGWRVLDPIRQTTAVVLYPFQKAALWPRDAVAKFNDWSNIVAIAKQESEAVQRQRIELAQISAHAAQMAAENIQLRRLLGIKHTAQTPSVAVEILYTAPNPLNQTMVLTKGSSHGIEPGMPVIGEGGVVGQIRRVTAMTSEAALITDEKVSIPAMVLRNGLRVIVFGSGQGGKLEVRYLSMDADIRVGDSLTTSGIGGIYPAGLSIGTVTSIEANSAEGFVRAIAEPSAHPERHRHFLVLLVPTDEVPGKDELDILAKGPTTKKYGKN</sequence>
<dbReference type="Gene3D" id="2.40.10.350">
    <property type="entry name" value="Rod shape-determining protein MreC, domain 2"/>
    <property type="match status" value="1"/>
</dbReference>
<dbReference type="InterPro" id="IPR042175">
    <property type="entry name" value="Cell/Rod_MreC_2"/>
</dbReference>
<dbReference type="PANTHER" id="PTHR34138:SF1">
    <property type="entry name" value="CELL SHAPE-DETERMINING PROTEIN MREC"/>
    <property type="match status" value="1"/>
</dbReference>
<accession>A0ABS1EDP8</accession>
<dbReference type="Proteomes" id="UP000635316">
    <property type="component" value="Unassembled WGS sequence"/>
</dbReference>
<keyword evidence="6" id="KW-0812">Transmembrane</keyword>
<dbReference type="Pfam" id="PF04085">
    <property type="entry name" value="MreC"/>
    <property type="match status" value="1"/>
</dbReference>
<reference evidence="8 9" key="1">
    <citation type="submission" date="2020-12" db="EMBL/GenBank/DDBJ databases">
        <authorList>
            <person name="Lu T."/>
            <person name="Wang Q."/>
            <person name="Han X."/>
        </authorList>
    </citation>
    <scope>NUCLEOTIDE SEQUENCE [LARGE SCALE GENOMIC DNA]</scope>
    <source>
        <strain evidence="8 9">WQ 585</strain>
    </source>
</reference>
<comment type="similarity">
    <text evidence="1 5">Belongs to the MreC family.</text>
</comment>
<name>A0ABS1EDP8_9BURK</name>
<evidence type="ECO:0000259" key="7">
    <source>
        <dbReference type="Pfam" id="PF04085"/>
    </source>
</evidence>
<evidence type="ECO:0000256" key="4">
    <source>
        <dbReference type="ARBA" id="ARBA00032089"/>
    </source>
</evidence>
<dbReference type="InterPro" id="IPR007221">
    <property type="entry name" value="MreC"/>
</dbReference>
<dbReference type="Gene3D" id="2.40.10.340">
    <property type="entry name" value="Rod shape-determining protein MreC, domain 1"/>
    <property type="match status" value="1"/>
</dbReference>
<keyword evidence="3 5" id="KW-0133">Cell shape</keyword>
<gene>
    <name evidence="8" type="primary">mreC</name>
    <name evidence="8" type="ORF">JHL22_06060</name>
</gene>
<comment type="caution">
    <text evidence="8">The sequence shown here is derived from an EMBL/GenBank/DDBJ whole genome shotgun (WGS) entry which is preliminary data.</text>
</comment>
<evidence type="ECO:0000256" key="3">
    <source>
        <dbReference type="ARBA" id="ARBA00022960"/>
    </source>
</evidence>
<protein>
    <recommendedName>
        <fullName evidence="2 5">Cell shape-determining protein MreC</fullName>
    </recommendedName>
    <alternativeName>
        <fullName evidence="4 5">Cell shape protein MreC</fullName>
    </alternativeName>
</protein>
<proteinExistence type="inferred from homology"/>
<dbReference type="InterPro" id="IPR042177">
    <property type="entry name" value="Cell/Rod_1"/>
</dbReference>
<dbReference type="PANTHER" id="PTHR34138">
    <property type="entry name" value="CELL SHAPE-DETERMINING PROTEIN MREC"/>
    <property type="match status" value="1"/>
</dbReference>
<evidence type="ECO:0000256" key="5">
    <source>
        <dbReference type="PIRNR" id="PIRNR038471"/>
    </source>
</evidence>
<keyword evidence="9" id="KW-1185">Reference proteome</keyword>